<dbReference type="EMBL" id="KK198062">
    <property type="protein sequence ID" value="KCV67211.1"/>
    <property type="molecule type" value="Genomic_DNA"/>
</dbReference>
<feature type="non-terminal residue" evidence="1">
    <location>
        <position position="234"/>
    </location>
</feature>
<evidence type="ECO:0000313" key="1">
    <source>
        <dbReference type="EMBL" id="KCV67211.1"/>
    </source>
</evidence>
<dbReference type="AlphaFoldDB" id="A0A058YZA4"/>
<protein>
    <submittedName>
        <fullName evidence="1">Uncharacterized protein</fullName>
    </submittedName>
</protein>
<dbReference type="Proteomes" id="UP000030693">
    <property type="component" value="Unassembled WGS sequence"/>
</dbReference>
<gene>
    <name evidence="1" type="ORF">H696_06369</name>
</gene>
<dbReference type="RefSeq" id="XP_009498384.1">
    <property type="nucleotide sequence ID" value="XM_009500109.1"/>
</dbReference>
<organism evidence="1">
    <name type="scientific">Fonticula alba</name>
    <name type="common">Slime mold</name>
    <dbReference type="NCBI Taxonomy" id="691883"/>
    <lineage>
        <taxon>Eukaryota</taxon>
        <taxon>Rotosphaerida</taxon>
        <taxon>Fonticulaceae</taxon>
        <taxon>Fonticula</taxon>
    </lineage>
</organism>
<sequence length="234" mass="24499">MRPAGWLSSVGGWLAAGRASPAARGSVASGRRAVASLAAGAGHTHLTAPQAPTAGGRAEVLPAGPGADLRHIGRPTDRGLFARELAALLPADLPQREIAARLAAPGEWPAAAGPDPRAIGQPDTLALLAWADAPARASAPDQWRTARQEGLVDLRGDPALLDGSPVLRSPGALQASPSWDRPLSAAGHERLLRALEECCLHEVPMAYIVGVQFFWYWPFAVNRATLIPRPDSEL</sequence>
<name>A0A058YZA4_FONAL</name>
<dbReference type="GeneID" id="20531094"/>
<evidence type="ECO:0000313" key="2">
    <source>
        <dbReference type="Proteomes" id="UP000030693"/>
    </source>
</evidence>
<keyword evidence="2" id="KW-1185">Reference proteome</keyword>
<proteinExistence type="predicted"/>
<reference evidence="1" key="1">
    <citation type="submission" date="2013-04" db="EMBL/GenBank/DDBJ databases">
        <title>The Genome Sequence of Fonticula alba ATCC 38817.</title>
        <authorList>
            <consortium name="The Broad Institute Genomics Platform"/>
            <person name="Russ C."/>
            <person name="Cuomo C."/>
            <person name="Burger G."/>
            <person name="Gray M.W."/>
            <person name="Holland P.W.H."/>
            <person name="King N."/>
            <person name="Lang F.B.F."/>
            <person name="Roger A.J."/>
            <person name="Ruiz-Trillo I."/>
            <person name="Brown M."/>
            <person name="Walker B."/>
            <person name="Young S."/>
            <person name="Zeng Q."/>
            <person name="Gargeya S."/>
            <person name="Fitzgerald M."/>
            <person name="Haas B."/>
            <person name="Abouelleil A."/>
            <person name="Allen A.W."/>
            <person name="Alvarado L."/>
            <person name="Arachchi H.M."/>
            <person name="Berlin A.M."/>
            <person name="Chapman S.B."/>
            <person name="Gainer-Dewar J."/>
            <person name="Goldberg J."/>
            <person name="Griggs A."/>
            <person name="Gujja S."/>
            <person name="Hansen M."/>
            <person name="Howarth C."/>
            <person name="Imamovic A."/>
            <person name="Ireland A."/>
            <person name="Larimer J."/>
            <person name="McCowan C."/>
            <person name="Murphy C."/>
            <person name="Pearson M."/>
            <person name="Poon T.W."/>
            <person name="Priest M."/>
            <person name="Roberts A."/>
            <person name="Saif S."/>
            <person name="Shea T."/>
            <person name="Sisk P."/>
            <person name="Sykes S."/>
            <person name="Wortman J."/>
            <person name="Nusbaum C."/>
            <person name="Birren B."/>
        </authorList>
    </citation>
    <scope>NUCLEOTIDE SEQUENCE [LARGE SCALE GENOMIC DNA]</scope>
    <source>
        <strain evidence="1">ATCC 38817</strain>
    </source>
</reference>
<accession>A0A058YZA4</accession>